<keyword evidence="2" id="KW-0479">Metal-binding</keyword>
<reference evidence="9 10" key="1">
    <citation type="submission" date="2015-07" db="EMBL/GenBank/DDBJ databases">
        <title>Comparative genomics of the Sigatoka disease complex on banana suggests a link between parallel evolutionary changes in Pseudocercospora fijiensis and Pseudocercospora eumusae and increased virulence on the banana host.</title>
        <authorList>
            <person name="Chang T.-C."/>
            <person name="Salvucci A."/>
            <person name="Crous P.W."/>
            <person name="Stergiopoulos I."/>
        </authorList>
    </citation>
    <scope>NUCLEOTIDE SEQUENCE [LARGE SCALE GENOMIC DNA]</scope>
    <source>
        <strain evidence="9 10">CBS 114824</strain>
    </source>
</reference>
<dbReference type="GO" id="GO:0006351">
    <property type="term" value="P:DNA-templated transcription"/>
    <property type="evidence" value="ECO:0007669"/>
    <property type="project" value="InterPro"/>
</dbReference>
<comment type="subcellular location">
    <subcellularLocation>
        <location evidence="1">Nucleus</location>
    </subcellularLocation>
</comment>
<evidence type="ECO:0000256" key="2">
    <source>
        <dbReference type="ARBA" id="ARBA00022723"/>
    </source>
</evidence>
<dbReference type="Gene3D" id="4.10.240.10">
    <property type="entry name" value="Zn(2)-C6 fungal-type DNA-binding domain"/>
    <property type="match status" value="1"/>
</dbReference>
<name>A0A139HEJ9_9PEZI</name>
<dbReference type="GO" id="GO:0005634">
    <property type="term" value="C:nucleus"/>
    <property type="evidence" value="ECO:0007669"/>
    <property type="project" value="UniProtKB-SubCell"/>
</dbReference>
<dbReference type="InterPro" id="IPR036864">
    <property type="entry name" value="Zn2-C6_fun-type_DNA-bd_sf"/>
</dbReference>
<dbReference type="STRING" id="321146.A0A139HEJ9"/>
<accession>A0A139HEJ9</accession>
<dbReference type="PANTHER" id="PTHR31845:SF19">
    <property type="entry name" value="TRANSCRIPTION FACTOR DOMAIN-CONTAINING PROTEIN"/>
    <property type="match status" value="1"/>
</dbReference>
<dbReference type="InterPro" id="IPR001138">
    <property type="entry name" value="Zn2Cys6_DnaBD"/>
</dbReference>
<keyword evidence="3" id="KW-0805">Transcription regulation</keyword>
<dbReference type="SUPFAM" id="SSF57701">
    <property type="entry name" value="Zn2/Cys6 DNA-binding domain"/>
    <property type="match status" value="1"/>
</dbReference>
<evidence type="ECO:0000313" key="10">
    <source>
        <dbReference type="Proteomes" id="UP000070133"/>
    </source>
</evidence>
<comment type="caution">
    <text evidence="9">The sequence shown here is derived from an EMBL/GenBank/DDBJ whole genome shotgun (WGS) entry which is preliminary data.</text>
</comment>
<evidence type="ECO:0000256" key="5">
    <source>
        <dbReference type="ARBA" id="ARBA00023163"/>
    </source>
</evidence>
<dbReference type="CDD" id="cd00067">
    <property type="entry name" value="GAL4"/>
    <property type="match status" value="1"/>
</dbReference>
<evidence type="ECO:0000256" key="4">
    <source>
        <dbReference type="ARBA" id="ARBA00023125"/>
    </source>
</evidence>
<keyword evidence="4" id="KW-0238">DNA-binding</keyword>
<dbReference type="Proteomes" id="UP000070133">
    <property type="component" value="Unassembled WGS sequence"/>
</dbReference>
<dbReference type="InterPro" id="IPR007219">
    <property type="entry name" value="XnlR_reg_dom"/>
</dbReference>
<dbReference type="GO" id="GO:0000976">
    <property type="term" value="F:transcription cis-regulatory region binding"/>
    <property type="evidence" value="ECO:0007669"/>
    <property type="project" value="TreeGrafter"/>
</dbReference>
<proteinExistence type="predicted"/>
<feature type="domain" description="Zn(2)-C6 fungal-type" evidence="8">
    <location>
        <begin position="19"/>
        <end position="51"/>
    </location>
</feature>
<evidence type="ECO:0000259" key="8">
    <source>
        <dbReference type="PROSITE" id="PS50048"/>
    </source>
</evidence>
<feature type="region of interest" description="Disordered" evidence="7">
    <location>
        <begin position="599"/>
        <end position="631"/>
    </location>
</feature>
<feature type="compositionally biased region" description="Basic and acidic residues" evidence="7">
    <location>
        <begin position="140"/>
        <end position="150"/>
    </location>
</feature>
<dbReference type="EMBL" id="LFZN01000066">
    <property type="protein sequence ID" value="KXT00861.1"/>
    <property type="molecule type" value="Genomic_DNA"/>
</dbReference>
<dbReference type="PROSITE" id="PS50048">
    <property type="entry name" value="ZN2_CY6_FUNGAL_2"/>
    <property type="match status" value="1"/>
</dbReference>
<evidence type="ECO:0000256" key="3">
    <source>
        <dbReference type="ARBA" id="ARBA00023015"/>
    </source>
</evidence>
<gene>
    <name evidence="9" type="ORF">AC578_968</name>
</gene>
<protein>
    <recommendedName>
        <fullName evidence="8">Zn(2)-C6 fungal-type domain-containing protein</fullName>
    </recommendedName>
</protein>
<dbReference type="PROSITE" id="PS00463">
    <property type="entry name" value="ZN2_CY6_FUNGAL_1"/>
    <property type="match status" value="1"/>
</dbReference>
<dbReference type="InterPro" id="IPR051089">
    <property type="entry name" value="prtT"/>
</dbReference>
<dbReference type="PANTHER" id="PTHR31845">
    <property type="entry name" value="FINGER DOMAIN PROTEIN, PUTATIVE-RELATED"/>
    <property type="match status" value="1"/>
</dbReference>
<dbReference type="AlphaFoldDB" id="A0A139HEJ9"/>
<evidence type="ECO:0000256" key="6">
    <source>
        <dbReference type="ARBA" id="ARBA00023242"/>
    </source>
</evidence>
<organism evidence="9 10">
    <name type="scientific">Pseudocercospora eumusae</name>
    <dbReference type="NCBI Taxonomy" id="321146"/>
    <lineage>
        <taxon>Eukaryota</taxon>
        <taxon>Fungi</taxon>
        <taxon>Dikarya</taxon>
        <taxon>Ascomycota</taxon>
        <taxon>Pezizomycotina</taxon>
        <taxon>Dothideomycetes</taxon>
        <taxon>Dothideomycetidae</taxon>
        <taxon>Mycosphaerellales</taxon>
        <taxon>Mycosphaerellaceae</taxon>
        <taxon>Pseudocercospora</taxon>
    </lineage>
</organism>
<dbReference type="GO" id="GO:0008270">
    <property type="term" value="F:zinc ion binding"/>
    <property type="evidence" value="ECO:0007669"/>
    <property type="project" value="InterPro"/>
</dbReference>
<evidence type="ECO:0000256" key="1">
    <source>
        <dbReference type="ARBA" id="ARBA00004123"/>
    </source>
</evidence>
<keyword evidence="6" id="KW-0539">Nucleus</keyword>
<dbReference type="SMART" id="SM00906">
    <property type="entry name" value="Fungal_trans"/>
    <property type="match status" value="1"/>
</dbReference>
<keyword evidence="5" id="KW-0804">Transcription</keyword>
<feature type="compositionally biased region" description="Basic and acidic residues" evidence="7">
    <location>
        <begin position="123"/>
        <end position="132"/>
    </location>
</feature>
<feature type="region of interest" description="Disordered" evidence="7">
    <location>
        <begin position="57"/>
        <end position="170"/>
    </location>
</feature>
<feature type="compositionally biased region" description="Low complexity" evidence="7">
    <location>
        <begin position="606"/>
        <end position="615"/>
    </location>
</feature>
<sequence>MEQLPPGASGQGRGGSSNACLECRKVKMKCHLIPNSEKCERCSRKALDCTFQQHRRGRKLGTRLSTSQSAKRAAGKRPSSCEPGQPAHHWNGADLGTSGSKDSVHAPSQLQRLPPVRSWYAEADEKPPKVEGNEEGMNESDSREQSDSDRPYGFWADPDGFNPPSLLNRHASQGNFSLQNILSTNTEAPKRPASGEISTSAPRSPGDPVTKGIINMAIAESLFEGFMKNLNPYVCQLDPTLHTFQYVRVKSSFLLTAVLSAAAKLLNPSVFSPLRDHAERLYMEVFRRGLKSPEVVHGIMLLTYWKEPDDTRAFVNVGIAIRICHDLGWHKLKAQDLTVMSEGRAREIRSMERTWLVLFVYDRSISMQTGKPCMIERSRFIESIDDWLKSPFGEGDGLLAAFTHLRLLTSELPGLLNPADDTSSQPSSRPLLRLLKEQIGVWRKRWTQATTREPRHQFLVQYYADHTLLMLYSGPLQASLSSKTGPLDLEPFWVSYNAAVGILRLVSSREVAGYVYFVQDSMHVMLAYAAVFLIKLLLTIPRAVRAEVESTILETLSTARDAFALQSAPANTGCALQAMFLANVVSKVGKLCQRKRSRSVQKAADTTSTQMQTSQPMAGDGSGQAEAASTSMEAIAMQDGSGAQATAADDALSGPSITPESQNYNFFDDEMWSSMFASAGFSINDGIFLPDFNG</sequence>
<dbReference type="OrthoDB" id="3163292at2759"/>
<dbReference type="EMBL" id="LFZN01000066">
    <property type="protein sequence ID" value="KXT00858.1"/>
    <property type="molecule type" value="Genomic_DNA"/>
</dbReference>
<dbReference type="SMART" id="SM00066">
    <property type="entry name" value="GAL4"/>
    <property type="match status" value="1"/>
</dbReference>
<dbReference type="CDD" id="cd12148">
    <property type="entry name" value="fungal_TF_MHR"/>
    <property type="match status" value="1"/>
</dbReference>
<evidence type="ECO:0000256" key="7">
    <source>
        <dbReference type="SAM" id="MobiDB-lite"/>
    </source>
</evidence>
<dbReference type="Pfam" id="PF04082">
    <property type="entry name" value="Fungal_trans"/>
    <property type="match status" value="1"/>
</dbReference>
<keyword evidence="10" id="KW-1185">Reference proteome</keyword>
<evidence type="ECO:0000313" key="9">
    <source>
        <dbReference type="EMBL" id="KXT00858.1"/>
    </source>
</evidence>
<feature type="compositionally biased region" description="Polar residues" evidence="7">
    <location>
        <begin position="97"/>
        <end position="111"/>
    </location>
</feature>
<dbReference type="GO" id="GO:0000981">
    <property type="term" value="F:DNA-binding transcription factor activity, RNA polymerase II-specific"/>
    <property type="evidence" value="ECO:0007669"/>
    <property type="project" value="InterPro"/>
</dbReference>
<feature type="region of interest" description="Disordered" evidence="7">
    <location>
        <begin position="187"/>
        <end position="208"/>
    </location>
</feature>